<protein>
    <submittedName>
        <fullName evidence="10">CMRF35-like molecule 2</fullName>
    </submittedName>
</protein>
<keyword evidence="4 6" id="KW-0472">Membrane</keyword>
<dbReference type="SUPFAM" id="SSF48726">
    <property type="entry name" value="Immunoglobulin"/>
    <property type="match status" value="1"/>
</dbReference>
<gene>
    <name evidence="10" type="primary">CD300E</name>
</gene>
<dbReference type="GO" id="GO:0005886">
    <property type="term" value="C:plasma membrane"/>
    <property type="evidence" value="ECO:0007669"/>
    <property type="project" value="TreeGrafter"/>
</dbReference>
<dbReference type="AlphaFoldDB" id="A0A9B0WVR6"/>
<dbReference type="PROSITE" id="PS50835">
    <property type="entry name" value="IG_LIKE"/>
    <property type="match status" value="1"/>
</dbReference>
<evidence type="ECO:0000256" key="5">
    <source>
        <dbReference type="ARBA" id="ARBA00023157"/>
    </source>
</evidence>
<dbReference type="GeneID" id="102819169"/>
<dbReference type="Pfam" id="PF07686">
    <property type="entry name" value="V-set"/>
    <property type="match status" value="1"/>
</dbReference>
<accession>A0A9B0WVR6</accession>
<evidence type="ECO:0000256" key="2">
    <source>
        <dbReference type="ARBA" id="ARBA00022692"/>
    </source>
</evidence>
<dbReference type="RefSeq" id="XP_006869746.1">
    <property type="nucleotide sequence ID" value="XM_006869684.1"/>
</dbReference>
<keyword evidence="9" id="KW-1185">Reference proteome</keyword>
<keyword evidence="6" id="KW-1133">Transmembrane helix</keyword>
<dbReference type="SMART" id="SM00409">
    <property type="entry name" value="IG"/>
    <property type="match status" value="1"/>
</dbReference>
<evidence type="ECO:0000256" key="1">
    <source>
        <dbReference type="ARBA" id="ARBA00004370"/>
    </source>
</evidence>
<evidence type="ECO:0000256" key="4">
    <source>
        <dbReference type="ARBA" id="ARBA00023136"/>
    </source>
</evidence>
<sequence length="208" mass="23314">MWLPPALLLLCLPGCLPLTGPGSVNGTEGGSVSVQCRYEKVYRGYNKYWCRGKFEKSCKSIVQTKGKEKEERNGQVTIKDNAENLTVTVTMENLNADDAGSYWCRIQTIWIWDVLSYDPSVQVHVFVSPVVTSPVRTTQSATPSTILMETVGQNYSAEGILTRHPQFLLSSVHFLLLAFLKVPLFLSMLSAVLWVNRTQRIPERQESA</sequence>
<keyword evidence="5" id="KW-1015">Disulfide bond</keyword>
<dbReference type="InterPro" id="IPR007110">
    <property type="entry name" value="Ig-like_dom"/>
</dbReference>
<dbReference type="CTD" id="342510"/>
<feature type="transmembrane region" description="Helical" evidence="6">
    <location>
        <begin position="172"/>
        <end position="195"/>
    </location>
</feature>
<dbReference type="Proteomes" id="UP000504623">
    <property type="component" value="Unplaced"/>
</dbReference>
<dbReference type="Gene3D" id="2.60.40.10">
    <property type="entry name" value="Immunoglobulins"/>
    <property type="match status" value="1"/>
</dbReference>
<dbReference type="OrthoDB" id="8865476at2759"/>
<keyword evidence="3 7" id="KW-0732">Signal</keyword>
<proteinExistence type="predicted"/>
<dbReference type="PANTHER" id="PTHR11860">
    <property type="entry name" value="POLYMERIC-IMMUNOGLOBULIN RECEPTOR"/>
    <property type="match status" value="1"/>
</dbReference>
<comment type="subcellular location">
    <subcellularLocation>
        <location evidence="1">Membrane</location>
    </subcellularLocation>
</comment>
<evidence type="ECO:0000256" key="6">
    <source>
        <dbReference type="SAM" id="Phobius"/>
    </source>
</evidence>
<dbReference type="InterPro" id="IPR050671">
    <property type="entry name" value="CD300_family_receptors"/>
</dbReference>
<evidence type="ECO:0000313" key="10">
    <source>
        <dbReference type="RefSeq" id="XP_006869746.1"/>
    </source>
</evidence>
<evidence type="ECO:0000259" key="8">
    <source>
        <dbReference type="PROSITE" id="PS50835"/>
    </source>
</evidence>
<dbReference type="InterPro" id="IPR013783">
    <property type="entry name" value="Ig-like_fold"/>
</dbReference>
<keyword evidence="2 6" id="KW-0812">Transmembrane</keyword>
<evidence type="ECO:0000256" key="7">
    <source>
        <dbReference type="SAM" id="SignalP"/>
    </source>
</evidence>
<feature type="signal peptide" evidence="7">
    <location>
        <begin position="1"/>
        <end position="17"/>
    </location>
</feature>
<evidence type="ECO:0000256" key="3">
    <source>
        <dbReference type="ARBA" id="ARBA00022729"/>
    </source>
</evidence>
<name>A0A9B0WVR6_CHRAS</name>
<dbReference type="PANTHER" id="PTHR11860:SF89">
    <property type="entry name" value="CMRF35-LIKE MOLECULE 2"/>
    <property type="match status" value="1"/>
</dbReference>
<dbReference type="InterPro" id="IPR003599">
    <property type="entry name" value="Ig_sub"/>
</dbReference>
<feature type="domain" description="Ig-like" evidence="8">
    <location>
        <begin position="13"/>
        <end position="107"/>
    </location>
</feature>
<dbReference type="CDD" id="cd05716">
    <property type="entry name" value="IgV_pIgR_like"/>
    <property type="match status" value="1"/>
</dbReference>
<organism evidence="9 10">
    <name type="scientific">Chrysochloris asiatica</name>
    <name type="common">Cape golden mole</name>
    <dbReference type="NCBI Taxonomy" id="185453"/>
    <lineage>
        <taxon>Eukaryota</taxon>
        <taxon>Metazoa</taxon>
        <taxon>Chordata</taxon>
        <taxon>Craniata</taxon>
        <taxon>Vertebrata</taxon>
        <taxon>Euteleostomi</taxon>
        <taxon>Mammalia</taxon>
        <taxon>Eutheria</taxon>
        <taxon>Afrotheria</taxon>
        <taxon>Chrysochloridae</taxon>
        <taxon>Chrysochlorinae</taxon>
        <taxon>Chrysochloris</taxon>
    </lineage>
</organism>
<dbReference type="InterPro" id="IPR036179">
    <property type="entry name" value="Ig-like_dom_sf"/>
</dbReference>
<dbReference type="InterPro" id="IPR013106">
    <property type="entry name" value="Ig_V-set"/>
</dbReference>
<reference evidence="10" key="1">
    <citation type="submission" date="2025-08" db="UniProtKB">
        <authorList>
            <consortium name="RefSeq"/>
        </authorList>
    </citation>
    <scope>IDENTIFICATION</scope>
    <source>
        <tissue evidence="10">Spleen</tissue>
    </source>
</reference>
<feature type="chain" id="PRO_5039369823" evidence="7">
    <location>
        <begin position="18"/>
        <end position="208"/>
    </location>
</feature>
<dbReference type="FunFam" id="2.60.40.10:FF:000370">
    <property type="entry name" value="CMRF35-like molecule 1"/>
    <property type="match status" value="1"/>
</dbReference>
<evidence type="ECO:0000313" key="9">
    <source>
        <dbReference type="Proteomes" id="UP000504623"/>
    </source>
</evidence>
<dbReference type="GO" id="GO:0004888">
    <property type="term" value="F:transmembrane signaling receptor activity"/>
    <property type="evidence" value="ECO:0007669"/>
    <property type="project" value="TreeGrafter"/>
</dbReference>